<dbReference type="SMART" id="SM00360">
    <property type="entry name" value="RRM"/>
    <property type="match status" value="1"/>
</dbReference>
<evidence type="ECO:0000256" key="2">
    <source>
        <dbReference type="SAM" id="MobiDB-lite"/>
    </source>
</evidence>
<evidence type="ECO:0000256" key="1">
    <source>
        <dbReference type="PROSITE-ProRule" id="PRU00176"/>
    </source>
</evidence>
<organism evidence="4 5">
    <name type="scientific">Mya arenaria</name>
    <name type="common">Soft-shell clam</name>
    <dbReference type="NCBI Taxonomy" id="6604"/>
    <lineage>
        <taxon>Eukaryota</taxon>
        <taxon>Metazoa</taxon>
        <taxon>Spiralia</taxon>
        <taxon>Lophotrochozoa</taxon>
        <taxon>Mollusca</taxon>
        <taxon>Bivalvia</taxon>
        <taxon>Autobranchia</taxon>
        <taxon>Heteroconchia</taxon>
        <taxon>Euheterodonta</taxon>
        <taxon>Imparidentia</taxon>
        <taxon>Neoheterodontei</taxon>
        <taxon>Myida</taxon>
        <taxon>Myoidea</taxon>
        <taxon>Myidae</taxon>
        <taxon>Mya</taxon>
    </lineage>
</organism>
<dbReference type="InterPro" id="IPR050441">
    <property type="entry name" value="RBM"/>
</dbReference>
<dbReference type="PANTHER" id="PTHR48034">
    <property type="entry name" value="TRANSFORMER-2 SEX-DETERMINING PROTEIN-RELATED"/>
    <property type="match status" value="1"/>
</dbReference>
<accession>A0ABY7G035</accession>
<dbReference type="InterPro" id="IPR012677">
    <property type="entry name" value="Nucleotide-bd_a/b_plait_sf"/>
</dbReference>
<feature type="region of interest" description="Disordered" evidence="2">
    <location>
        <begin position="212"/>
        <end position="248"/>
    </location>
</feature>
<feature type="compositionally biased region" description="Basic and acidic residues" evidence="2">
    <location>
        <begin position="212"/>
        <end position="225"/>
    </location>
</feature>
<evidence type="ECO:0000313" key="5">
    <source>
        <dbReference type="Proteomes" id="UP001164746"/>
    </source>
</evidence>
<dbReference type="SUPFAM" id="SSF54928">
    <property type="entry name" value="RNA-binding domain, RBD"/>
    <property type="match status" value="1"/>
</dbReference>
<feature type="compositionally biased region" description="Basic and acidic residues" evidence="2">
    <location>
        <begin position="139"/>
        <end position="177"/>
    </location>
</feature>
<feature type="compositionally biased region" description="Basic and acidic residues" evidence="2">
    <location>
        <begin position="233"/>
        <end position="248"/>
    </location>
</feature>
<dbReference type="Gene3D" id="3.30.70.330">
    <property type="match status" value="1"/>
</dbReference>
<name>A0ABY7G035_MYAAR</name>
<dbReference type="EMBL" id="CP111026">
    <property type="protein sequence ID" value="WAR27802.1"/>
    <property type="molecule type" value="Genomic_DNA"/>
</dbReference>
<gene>
    <name evidence="4" type="ORF">MAR_013506</name>
</gene>
<keyword evidence="5" id="KW-1185">Reference proteome</keyword>
<keyword evidence="1" id="KW-0694">RNA-binding</keyword>
<dbReference type="InterPro" id="IPR000504">
    <property type="entry name" value="RRM_dom"/>
</dbReference>
<protein>
    <submittedName>
        <fullName evidence="4">RBMX-like protein</fullName>
    </submittedName>
</protein>
<evidence type="ECO:0000259" key="3">
    <source>
        <dbReference type="PROSITE" id="PS50102"/>
    </source>
</evidence>
<dbReference type="Proteomes" id="UP001164746">
    <property type="component" value="Chromosome 15"/>
</dbReference>
<sequence length="346" mass="38779">MMPLEDRPGKIFVGGLDFDIDEDEFEKMFGKFGKITEVLLKRDQQTNKSRGFGFITYENPSDADEAVKVLDKKSVVEEEVTVMTMEGIAVVEEGSGVEEVIVGAVDSAGAGGTEGAEDSVGAAAATAAEDLMTAPIRKSSFDRSYSDRPMRREEDRDRYGGGLDRDRDLGSYRDYLTRDLSPPPRDYLTSRERLSSRDLGLSSRSFDLGRDPLSSREYRSSRDDFMPSSSRDFLTRDSPPRFRDSGRSLSRDYDRITRDLDLHRDRLTSGLTRGYGDYVILRNMLEYIFDSCRYSEKSAQEQTEGYGSVKLAGFRSLILVPSPKRSGILSVNSLDDGFGQEQAKDH</sequence>
<evidence type="ECO:0000313" key="4">
    <source>
        <dbReference type="EMBL" id="WAR27802.1"/>
    </source>
</evidence>
<reference evidence="4" key="1">
    <citation type="submission" date="2022-11" db="EMBL/GenBank/DDBJ databases">
        <title>Centuries of genome instability and evolution in soft-shell clam transmissible cancer (bioRxiv).</title>
        <authorList>
            <person name="Hart S.F.M."/>
            <person name="Yonemitsu M.A."/>
            <person name="Giersch R.M."/>
            <person name="Beal B.F."/>
            <person name="Arriagada G."/>
            <person name="Davis B.W."/>
            <person name="Ostrander E.A."/>
            <person name="Goff S.P."/>
            <person name="Metzger M.J."/>
        </authorList>
    </citation>
    <scope>NUCLEOTIDE SEQUENCE</scope>
    <source>
        <strain evidence="4">MELC-2E11</strain>
        <tissue evidence="4">Siphon/mantle</tissue>
    </source>
</reference>
<dbReference type="InterPro" id="IPR035979">
    <property type="entry name" value="RBD_domain_sf"/>
</dbReference>
<feature type="region of interest" description="Disordered" evidence="2">
    <location>
        <begin position="138"/>
        <end position="194"/>
    </location>
</feature>
<feature type="domain" description="RRM" evidence="3">
    <location>
        <begin position="9"/>
        <end position="87"/>
    </location>
</feature>
<dbReference type="PROSITE" id="PS50102">
    <property type="entry name" value="RRM"/>
    <property type="match status" value="1"/>
</dbReference>
<proteinExistence type="predicted"/>
<dbReference type="Pfam" id="PF00076">
    <property type="entry name" value="RRM_1"/>
    <property type="match status" value="1"/>
</dbReference>